<gene>
    <name evidence="1" type="ORF">CHS0354_004479</name>
</gene>
<dbReference type="Proteomes" id="UP001195483">
    <property type="component" value="Unassembled WGS sequence"/>
</dbReference>
<keyword evidence="2" id="KW-1185">Reference proteome</keyword>
<sequence>MDSAGDRENTKDLIHAVVKNRNDLENPSVNTYHLNIYLTVELKLTKIVATNDLDDNGTLHIVCDRHHHETHHIPHDLRRDYKTHPRVIIAVAGREGKGRAKYFCHLEPLVVEGSDQILS</sequence>
<organism evidence="1 2">
    <name type="scientific">Potamilus streckersoni</name>
    <dbReference type="NCBI Taxonomy" id="2493646"/>
    <lineage>
        <taxon>Eukaryota</taxon>
        <taxon>Metazoa</taxon>
        <taxon>Spiralia</taxon>
        <taxon>Lophotrochozoa</taxon>
        <taxon>Mollusca</taxon>
        <taxon>Bivalvia</taxon>
        <taxon>Autobranchia</taxon>
        <taxon>Heteroconchia</taxon>
        <taxon>Palaeoheterodonta</taxon>
        <taxon>Unionida</taxon>
        <taxon>Unionoidea</taxon>
        <taxon>Unionidae</taxon>
        <taxon>Ambleminae</taxon>
        <taxon>Lampsilini</taxon>
        <taxon>Potamilus</taxon>
    </lineage>
</organism>
<proteinExistence type="predicted"/>
<comment type="caution">
    <text evidence="1">The sequence shown here is derived from an EMBL/GenBank/DDBJ whole genome shotgun (WGS) entry which is preliminary data.</text>
</comment>
<dbReference type="AlphaFoldDB" id="A0AAE0SPB4"/>
<reference evidence="1" key="2">
    <citation type="journal article" date="2021" name="Genome Biol. Evol.">
        <title>Developing a high-quality reference genome for a parasitic bivalve with doubly uniparental inheritance (Bivalvia: Unionida).</title>
        <authorList>
            <person name="Smith C.H."/>
        </authorList>
    </citation>
    <scope>NUCLEOTIDE SEQUENCE</scope>
    <source>
        <strain evidence="1">CHS0354</strain>
        <tissue evidence="1">Mantle</tissue>
    </source>
</reference>
<accession>A0AAE0SPB4</accession>
<reference evidence="1" key="1">
    <citation type="journal article" date="2021" name="Genome Biol. Evol.">
        <title>A High-Quality Reference Genome for a Parasitic Bivalve with Doubly Uniparental Inheritance (Bivalvia: Unionida).</title>
        <authorList>
            <person name="Smith C.H."/>
        </authorList>
    </citation>
    <scope>NUCLEOTIDE SEQUENCE</scope>
    <source>
        <strain evidence="1">CHS0354</strain>
    </source>
</reference>
<evidence type="ECO:0000313" key="1">
    <source>
        <dbReference type="EMBL" id="KAK3595324.1"/>
    </source>
</evidence>
<dbReference type="EMBL" id="JAEAOA010000332">
    <property type="protein sequence ID" value="KAK3595324.1"/>
    <property type="molecule type" value="Genomic_DNA"/>
</dbReference>
<reference evidence="1" key="3">
    <citation type="submission" date="2023-05" db="EMBL/GenBank/DDBJ databases">
        <authorList>
            <person name="Smith C.H."/>
        </authorList>
    </citation>
    <scope>NUCLEOTIDE SEQUENCE</scope>
    <source>
        <strain evidence="1">CHS0354</strain>
        <tissue evidence="1">Mantle</tissue>
    </source>
</reference>
<protein>
    <submittedName>
        <fullName evidence="1">Uncharacterized protein</fullName>
    </submittedName>
</protein>
<name>A0AAE0SPB4_9BIVA</name>
<evidence type="ECO:0000313" key="2">
    <source>
        <dbReference type="Proteomes" id="UP001195483"/>
    </source>
</evidence>